<keyword evidence="1" id="KW-0472">Membrane</keyword>
<dbReference type="AlphaFoldDB" id="A0A844DGD1"/>
<name>A0A844DGD1_9BURK</name>
<dbReference type="Proteomes" id="UP000439986">
    <property type="component" value="Unassembled WGS sequence"/>
</dbReference>
<reference evidence="2 3" key="1">
    <citation type="submission" date="2019-11" db="EMBL/GenBank/DDBJ databases">
        <title>Novel species isolated from a subtropical stream in China.</title>
        <authorList>
            <person name="Lu H."/>
        </authorList>
    </citation>
    <scope>NUCLEOTIDE SEQUENCE [LARGE SCALE GENOMIC DNA]</scope>
    <source>
        <strain evidence="2 3">FT26W</strain>
    </source>
</reference>
<comment type="caution">
    <text evidence="2">The sequence shown here is derived from an EMBL/GenBank/DDBJ whole genome shotgun (WGS) entry which is preliminary data.</text>
</comment>
<evidence type="ECO:0000313" key="3">
    <source>
        <dbReference type="Proteomes" id="UP000439986"/>
    </source>
</evidence>
<keyword evidence="3" id="KW-1185">Reference proteome</keyword>
<feature type="transmembrane region" description="Helical" evidence="1">
    <location>
        <begin position="64"/>
        <end position="81"/>
    </location>
</feature>
<keyword evidence="1" id="KW-1133">Transmembrane helix</keyword>
<evidence type="ECO:0000313" key="2">
    <source>
        <dbReference type="EMBL" id="MRW87329.1"/>
    </source>
</evidence>
<evidence type="ECO:0000256" key="1">
    <source>
        <dbReference type="SAM" id="Phobius"/>
    </source>
</evidence>
<organism evidence="2 3">
    <name type="scientific">Duganella aquatilis</name>
    <dbReference type="NCBI Taxonomy" id="2666082"/>
    <lineage>
        <taxon>Bacteria</taxon>
        <taxon>Pseudomonadati</taxon>
        <taxon>Pseudomonadota</taxon>
        <taxon>Betaproteobacteria</taxon>
        <taxon>Burkholderiales</taxon>
        <taxon>Oxalobacteraceae</taxon>
        <taxon>Telluria group</taxon>
        <taxon>Duganella</taxon>
    </lineage>
</organism>
<feature type="transmembrane region" description="Helical" evidence="1">
    <location>
        <begin position="169"/>
        <end position="189"/>
    </location>
</feature>
<accession>A0A844DGD1</accession>
<keyword evidence="1" id="KW-0812">Transmembrane</keyword>
<sequence>MTYRYLPATSNLLDMLKVPKKIVTLDRWIRVSLWTGVVSLFAALACAGPLYLKWFEGDALRWTALGFLAIAIAATFAIAILDTVKDFGIFKDPAKNMAVKMDSEADVEFQFMKDMGRVPASVLLTRHQDLDAQLSMRDKWLDVLRFMAIIVPTVILLSVELVGKAPISSWVAIGMYSSLVGFAIGAISVRAGSTELQRLSFILKKAGERRYQDQIRRRRSHRK</sequence>
<gene>
    <name evidence="2" type="ORF">GJ698_24975</name>
</gene>
<protein>
    <submittedName>
        <fullName evidence="2">Uncharacterized protein</fullName>
    </submittedName>
</protein>
<proteinExistence type="predicted"/>
<feature type="transmembrane region" description="Helical" evidence="1">
    <location>
        <begin position="143"/>
        <end position="163"/>
    </location>
</feature>
<feature type="transmembrane region" description="Helical" evidence="1">
    <location>
        <begin position="31"/>
        <end position="52"/>
    </location>
</feature>
<dbReference type="RefSeq" id="WP_154360575.1">
    <property type="nucleotide sequence ID" value="NZ_WKJL01000025.1"/>
</dbReference>
<dbReference type="EMBL" id="WKJL01000025">
    <property type="protein sequence ID" value="MRW87329.1"/>
    <property type="molecule type" value="Genomic_DNA"/>
</dbReference>